<feature type="compositionally biased region" description="Polar residues" evidence="1">
    <location>
        <begin position="14"/>
        <end position="42"/>
    </location>
</feature>
<evidence type="ECO:0000256" key="1">
    <source>
        <dbReference type="SAM" id="MobiDB-lite"/>
    </source>
</evidence>
<protein>
    <submittedName>
        <fullName evidence="2">Uncharacterized protein</fullName>
    </submittedName>
</protein>
<dbReference type="EMBL" id="JAIWYP010000013">
    <property type="protein sequence ID" value="KAH3721458.1"/>
    <property type="molecule type" value="Genomic_DNA"/>
</dbReference>
<gene>
    <name evidence="2" type="ORF">DPMN_064385</name>
</gene>
<reference evidence="2" key="2">
    <citation type="submission" date="2020-11" db="EMBL/GenBank/DDBJ databases">
        <authorList>
            <person name="McCartney M.A."/>
            <person name="Auch B."/>
            <person name="Kono T."/>
            <person name="Mallez S."/>
            <person name="Becker A."/>
            <person name="Gohl D.M."/>
            <person name="Silverstein K.A.T."/>
            <person name="Koren S."/>
            <person name="Bechman K.B."/>
            <person name="Herman A."/>
            <person name="Abrahante J.E."/>
            <person name="Garbe J."/>
        </authorList>
    </citation>
    <scope>NUCLEOTIDE SEQUENCE</scope>
    <source>
        <strain evidence="2">Duluth1</strain>
        <tissue evidence="2">Whole animal</tissue>
    </source>
</reference>
<name>A0A9D4HL37_DREPO</name>
<proteinExistence type="predicted"/>
<evidence type="ECO:0000313" key="3">
    <source>
        <dbReference type="Proteomes" id="UP000828390"/>
    </source>
</evidence>
<organism evidence="2 3">
    <name type="scientific">Dreissena polymorpha</name>
    <name type="common">Zebra mussel</name>
    <name type="synonym">Mytilus polymorpha</name>
    <dbReference type="NCBI Taxonomy" id="45954"/>
    <lineage>
        <taxon>Eukaryota</taxon>
        <taxon>Metazoa</taxon>
        <taxon>Spiralia</taxon>
        <taxon>Lophotrochozoa</taxon>
        <taxon>Mollusca</taxon>
        <taxon>Bivalvia</taxon>
        <taxon>Autobranchia</taxon>
        <taxon>Heteroconchia</taxon>
        <taxon>Euheterodonta</taxon>
        <taxon>Imparidentia</taxon>
        <taxon>Neoheterodontei</taxon>
        <taxon>Myida</taxon>
        <taxon>Dreissenoidea</taxon>
        <taxon>Dreissenidae</taxon>
        <taxon>Dreissena</taxon>
    </lineage>
</organism>
<evidence type="ECO:0000313" key="2">
    <source>
        <dbReference type="EMBL" id="KAH3721458.1"/>
    </source>
</evidence>
<dbReference type="Proteomes" id="UP000828390">
    <property type="component" value="Unassembled WGS sequence"/>
</dbReference>
<feature type="region of interest" description="Disordered" evidence="1">
    <location>
        <begin position="12"/>
        <end position="44"/>
    </location>
</feature>
<reference evidence="2" key="1">
    <citation type="journal article" date="2019" name="bioRxiv">
        <title>The Genome of the Zebra Mussel, Dreissena polymorpha: A Resource for Invasive Species Research.</title>
        <authorList>
            <person name="McCartney M.A."/>
            <person name="Auch B."/>
            <person name="Kono T."/>
            <person name="Mallez S."/>
            <person name="Zhang Y."/>
            <person name="Obille A."/>
            <person name="Becker A."/>
            <person name="Abrahante J.E."/>
            <person name="Garbe J."/>
            <person name="Badalamenti J.P."/>
            <person name="Herman A."/>
            <person name="Mangelson H."/>
            <person name="Liachko I."/>
            <person name="Sullivan S."/>
            <person name="Sone E.D."/>
            <person name="Koren S."/>
            <person name="Silverstein K.A.T."/>
            <person name="Beckman K.B."/>
            <person name="Gohl D.M."/>
        </authorList>
    </citation>
    <scope>NUCLEOTIDE SEQUENCE</scope>
    <source>
        <strain evidence="2">Duluth1</strain>
        <tissue evidence="2">Whole animal</tissue>
    </source>
</reference>
<dbReference type="AlphaFoldDB" id="A0A9D4HL37"/>
<sequence length="60" mass="6248">MDQKKQVKFVKTGNLKNKSNSGAAENMQGIPSPSNPAASDNTGDVLCIPSTCTHIPSSSD</sequence>
<accession>A0A9D4HL37</accession>
<comment type="caution">
    <text evidence="2">The sequence shown here is derived from an EMBL/GenBank/DDBJ whole genome shotgun (WGS) entry which is preliminary data.</text>
</comment>
<keyword evidence="3" id="KW-1185">Reference proteome</keyword>